<evidence type="ECO:0000256" key="1">
    <source>
        <dbReference type="SAM" id="MobiDB-lite"/>
    </source>
</evidence>
<dbReference type="Proteomes" id="UP000594638">
    <property type="component" value="Unassembled WGS sequence"/>
</dbReference>
<comment type="caution">
    <text evidence="2">The sequence shown here is derived from an EMBL/GenBank/DDBJ whole genome shotgun (WGS) entry which is preliminary data.</text>
</comment>
<dbReference type="EMBL" id="CACTIH010002450">
    <property type="protein sequence ID" value="CAA2976490.1"/>
    <property type="molecule type" value="Genomic_DNA"/>
</dbReference>
<accession>A0A8S0RC88</accession>
<keyword evidence="3" id="KW-1185">Reference proteome</keyword>
<proteinExistence type="predicted"/>
<protein>
    <submittedName>
        <fullName evidence="2">Uncharacterized protein</fullName>
    </submittedName>
</protein>
<dbReference type="AlphaFoldDB" id="A0A8S0RC88"/>
<evidence type="ECO:0000313" key="3">
    <source>
        <dbReference type="Proteomes" id="UP000594638"/>
    </source>
</evidence>
<evidence type="ECO:0000313" key="2">
    <source>
        <dbReference type="EMBL" id="CAA2976490.1"/>
    </source>
</evidence>
<dbReference type="PANTHER" id="PTHR33735:SF14">
    <property type="entry name" value="PHAGE CAPSID SCAFFOLDING PROTEIN (GPO) SERINE PEPTIDASE"/>
    <property type="match status" value="1"/>
</dbReference>
<dbReference type="OrthoDB" id="913605at2759"/>
<sequence>MLMRKSISEFNSSTSLPINNPHHDFRPLSKPNSSANLAFKSHKKCKPSVQCLNNTNLVARNDKIKRNWIVRSSVEPGPPTPSGPPSNPLNWILGIVIAVLIPFIGQKWGPIKNKIETVLNKAEDVAEGVEKMAEKVEKVAEDIADDLPAGGQLRRAVDFVEKVAERAAKDAGLVDDFIDEIQEKEEKVESYVESLEEKDKEKEKEPAQKAEESETKNI</sequence>
<gene>
    <name evidence="2" type="ORF">OLEA9_A003526</name>
</gene>
<organism evidence="2 3">
    <name type="scientific">Olea europaea subsp. europaea</name>
    <dbReference type="NCBI Taxonomy" id="158383"/>
    <lineage>
        <taxon>Eukaryota</taxon>
        <taxon>Viridiplantae</taxon>
        <taxon>Streptophyta</taxon>
        <taxon>Embryophyta</taxon>
        <taxon>Tracheophyta</taxon>
        <taxon>Spermatophyta</taxon>
        <taxon>Magnoliopsida</taxon>
        <taxon>eudicotyledons</taxon>
        <taxon>Gunneridae</taxon>
        <taxon>Pentapetalae</taxon>
        <taxon>asterids</taxon>
        <taxon>lamiids</taxon>
        <taxon>Lamiales</taxon>
        <taxon>Oleaceae</taxon>
        <taxon>Oleeae</taxon>
        <taxon>Olea</taxon>
    </lineage>
</organism>
<feature type="region of interest" description="Disordered" evidence="1">
    <location>
        <begin position="189"/>
        <end position="218"/>
    </location>
</feature>
<dbReference type="PANTHER" id="PTHR33735">
    <property type="entry name" value="EXPRESSED PROTEIN"/>
    <property type="match status" value="1"/>
</dbReference>
<reference evidence="2 3" key="1">
    <citation type="submission" date="2019-12" db="EMBL/GenBank/DDBJ databases">
        <authorList>
            <person name="Alioto T."/>
            <person name="Alioto T."/>
            <person name="Gomez Garrido J."/>
        </authorList>
    </citation>
    <scope>NUCLEOTIDE SEQUENCE [LARGE SCALE GENOMIC DNA]</scope>
</reference>
<dbReference type="Gramene" id="OE9A003526T2">
    <property type="protein sequence ID" value="OE9A003526C2"/>
    <property type="gene ID" value="OE9A003526"/>
</dbReference>
<name>A0A8S0RC88_OLEEU</name>